<dbReference type="AlphaFoldDB" id="A0A7V8VBJ7"/>
<reference evidence="1 2" key="1">
    <citation type="submission" date="2020-07" db="EMBL/GenBank/DDBJ databases">
        <title>Thermogemmata thermophila gen. nov., sp. nov., a novel moderate thermophilic planctomycete from a Kamchatka hot spring.</title>
        <authorList>
            <person name="Elcheninov A.G."/>
            <person name="Podosokorskaya O.A."/>
            <person name="Kovaleva O.L."/>
            <person name="Novikov A."/>
            <person name="Bonch-Osmolovskaya E.A."/>
            <person name="Toshchakov S.V."/>
            <person name="Kublanov I.V."/>
        </authorList>
    </citation>
    <scope>NUCLEOTIDE SEQUENCE [LARGE SCALE GENOMIC DNA]</scope>
    <source>
        <strain evidence="1 2">2918</strain>
    </source>
</reference>
<name>A0A7V8VBJ7_9BACT</name>
<sequence>MRLFYTLTAALLVVGVSGVRAEEIKSGPTDKIGGAFFVKAITGEKKGESLCYVCKFNGEARPAVVLIFTQKADDHLAELVKAVDAVQKNNSKLGTVVVGIRGVEASDFEKLQATHKLTTALTIAEEKEGPSRYKLNPEAAVTVLVYKQGGTIVKNFAFKDTKSAAEKAKDIAVAAEEALK</sequence>
<dbReference type="RefSeq" id="WP_194536141.1">
    <property type="nucleotide sequence ID" value="NZ_JACEFB010000001.1"/>
</dbReference>
<evidence type="ECO:0000313" key="1">
    <source>
        <dbReference type="EMBL" id="MBA2224712.1"/>
    </source>
</evidence>
<dbReference type="Proteomes" id="UP000542342">
    <property type="component" value="Unassembled WGS sequence"/>
</dbReference>
<evidence type="ECO:0000313" key="2">
    <source>
        <dbReference type="Proteomes" id="UP000542342"/>
    </source>
</evidence>
<comment type="caution">
    <text evidence="1">The sequence shown here is derived from an EMBL/GenBank/DDBJ whole genome shotgun (WGS) entry which is preliminary data.</text>
</comment>
<protein>
    <recommendedName>
        <fullName evidence="3">Thioredoxin domain-containing protein</fullName>
    </recommendedName>
</protein>
<evidence type="ECO:0008006" key="3">
    <source>
        <dbReference type="Google" id="ProtNLM"/>
    </source>
</evidence>
<keyword evidence="2" id="KW-1185">Reference proteome</keyword>
<proteinExistence type="predicted"/>
<gene>
    <name evidence="1" type="ORF">H0921_00885</name>
</gene>
<accession>A0A7V8VBJ7</accession>
<organism evidence="1 2">
    <name type="scientific">Thermogemmata fonticola</name>
    <dbReference type="NCBI Taxonomy" id="2755323"/>
    <lineage>
        <taxon>Bacteria</taxon>
        <taxon>Pseudomonadati</taxon>
        <taxon>Planctomycetota</taxon>
        <taxon>Planctomycetia</taxon>
        <taxon>Gemmatales</taxon>
        <taxon>Gemmataceae</taxon>
        <taxon>Thermogemmata</taxon>
    </lineage>
</organism>
<dbReference type="EMBL" id="JACEFB010000001">
    <property type="protein sequence ID" value="MBA2224712.1"/>
    <property type="molecule type" value="Genomic_DNA"/>
</dbReference>